<proteinExistence type="inferred from homology"/>
<name>A0A150G7P6_GONPE</name>
<feature type="domain" description="Enoyl-CoA hydratase/isomerase" evidence="5">
    <location>
        <begin position="24"/>
        <end position="189"/>
    </location>
</feature>
<dbReference type="Gene3D" id="3.90.226.10">
    <property type="entry name" value="2-enoyl-CoA Hydratase, Chain A, domain 1"/>
    <property type="match status" value="1"/>
</dbReference>
<dbReference type="AlphaFoldDB" id="A0A150G7P6"/>
<reference evidence="7" key="1">
    <citation type="journal article" date="2016" name="Nat. Commun.">
        <title>The Gonium pectorale genome demonstrates co-option of cell cycle regulation during the evolution of multicellularity.</title>
        <authorList>
            <person name="Hanschen E.R."/>
            <person name="Marriage T.N."/>
            <person name="Ferris P.J."/>
            <person name="Hamaji T."/>
            <person name="Toyoda A."/>
            <person name="Fujiyama A."/>
            <person name="Neme R."/>
            <person name="Noguchi H."/>
            <person name="Minakuchi Y."/>
            <person name="Suzuki M."/>
            <person name="Kawai-Toyooka H."/>
            <person name="Smith D.R."/>
            <person name="Sparks H."/>
            <person name="Anderson J."/>
            <person name="Bakaric R."/>
            <person name="Luria V."/>
            <person name="Karger A."/>
            <person name="Kirschner M.W."/>
            <person name="Durand P.M."/>
            <person name="Michod R.E."/>
            <person name="Nozaki H."/>
            <person name="Olson B.J."/>
        </authorList>
    </citation>
    <scope>NUCLEOTIDE SEQUENCE [LARGE SCALE GENOMIC DNA]</scope>
    <source>
        <strain evidence="7">NIES-2863</strain>
    </source>
</reference>
<dbReference type="NCBIfam" id="NF004127">
    <property type="entry name" value="PRK05617.1"/>
    <property type="match status" value="1"/>
</dbReference>
<accession>A0A150G7P6</accession>
<evidence type="ECO:0000256" key="4">
    <source>
        <dbReference type="RuleBase" id="RU369070"/>
    </source>
</evidence>
<feature type="domain" description="Enoyl-CoA hydratase/isomerase" evidence="5">
    <location>
        <begin position="205"/>
        <end position="407"/>
    </location>
</feature>
<dbReference type="STRING" id="33097.A0A150G7P6"/>
<evidence type="ECO:0000256" key="1">
    <source>
        <dbReference type="ARBA" id="ARBA00001709"/>
    </source>
</evidence>
<evidence type="ECO:0000313" key="7">
    <source>
        <dbReference type="Proteomes" id="UP000075714"/>
    </source>
</evidence>
<dbReference type="GO" id="GO:0003860">
    <property type="term" value="F:3-hydroxyisobutyryl-CoA hydrolase activity"/>
    <property type="evidence" value="ECO:0007669"/>
    <property type="project" value="UniProtKB-UniRule"/>
</dbReference>
<dbReference type="PANTHER" id="PTHR43176:SF3">
    <property type="entry name" value="3-HYDROXYISOBUTYRYL-COA HYDROLASE, MITOCHONDRIAL"/>
    <property type="match status" value="1"/>
</dbReference>
<comment type="caution">
    <text evidence="6">The sequence shown here is derived from an EMBL/GenBank/DDBJ whole genome shotgun (WGS) entry which is preliminary data.</text>
</comment>
<evidence type="ECO:0000256" key="3">
    <source>
        <dbReference type="ARBA" id="ARBA00022801"/>
    </source>
</evidence>
<comment type="catalytic activity">
    <reaction evidence="1 4">
        <text>3-hydroxy-2-methylpropanoyl-CoA + H2O = 3-hydroxy-2-methylpropanoate + CoA + H(+)</text>
        <dbReference type="Rhea" id="RHEA:20888"/>
        <dbReference type="ChEBI" id="CHEBI:11805"/>
        <dbReference type="ChEBI" id="CHEBI:15377"/>
        <dbReference type="ChEBI" id="CHEBI:15378"/>
        <dbReference type="ChEBI" id="CHEBI:57287"/>
        <dbReference type="ChEBI" id="CHEBI:57340"/>
        <dbReference type="EC" id="3.1.2.4"/>
    </reaction>
</comment>
<evidence type="ECO:0000259" key="5">
    <source>
        <dbReference type="Pfam" id="PF16113"/>
    </source>
</evidence>
<dbReference type="EMBL" id="LSYV01000051">
    <property type="protein sequence ID" value="KXZ45848.1"/>
    <property type="molecule type" value="Genomic_DNA"/>
</dbReference>
<comment type="similarity">
    <text evidence="4">Belongs to the enoyl-CoA hydratase/isomerase family.</text>
</comment>
<dbReference type="OrthoDB" id="16820at2759"/>
<dbReference type="InterPro" id="IPR045004">
    <property type="entry name" value="ECH_dom"/>
</dbReference>
<gene>
    <name evidence="6" type="ORF">GPECTOR_50g642</name>
</gene>
<comment type="function">
    <text evidence="4">Hydrolyzes 3-hydroxyisobutyryl-CoA (HIBYL-CoA), a saline catabolite. Has high activity toward isobutyryl-CoA. Could be an isobutyryl-CoA dehydrogenase that functions in valine catabolism.</text>
</comment>
<keyword evidence="7" id="KW-1185">Reference proteome</keyword>
<dbReference type="Pfam" id="PF16113">
    <property type="entry name" value="ECH_2"/>
    <property type="match status" value="2"/>
</dbReference>
<organism evidence="6 7">
    <name type="scientific">Gonium pectorale</name>
    <name type="common">Green alga</name>
    <dbReference type="NCBI Taxonomy" id="33097"/>
    <lineage>
        <taxon>Eukaryota</taxon>
        <taxon>Viridiplantae</taxon>
        <taxon>Chlorophyta</taxon>
        <taxon>core chlorophytes</taxon>
        <taxon>Chlorophyceae</taxon>
        <taxon>CS clade</taxon>
        <taxon>Chlamydomonadales</taxon>
        <taxon>Volvocaceae</taxon>
        <taxon>Gonium</taxon>
    </lineage>
</organism>
<dbReference type="EC" id="3.1.2.4" evidence="2 4"/>
<sequence length="430" mass="45369">MASTATDDQTMDSEVLLVYKGTVACVTLNRPKALNSLSLGMVRRLLELNTQFAAQHRQQPGSASVSCVVVRGAGGKAFCAGGDVKELVLRSRAGDPEYGVDFFRTEYANNAAIAELPVPYIAVLDGIVMGGGVGVSYHGHFRIATERTVLAMPETGIGLFPDVGAAFFLPRLPGHLGRYMGLTGERIAGECRERGAPLLRVLRATRAEVKDAGFATHFIPSAALPDLEQRLAELGPAASDLAVVDRLLRSMEAAPQPQAHAHAGGGANALLDWKLPLINAHFGRGGMAEVVASLEAAVAAADREGAGGAGGAGGEALAFVRSTLAALKKGSPLSQAVTWEMLRRSTAGHLNLRQCLELEYVLAARCTRGQADFIEGVRALLIDKDNRPRWRYGSVAEVPERVVREMFEPLPGSQPLFGAAGAAAAPASRM</sequence>
<keyword evidence="3 4" id="KW-0378">Hydrolase</keyword>
<dbReference type="InterPro" id="IPR029045">
    <property type="entry name" value="ClpP/crotonase-like_dom_sf"/>
</dbReference>
<evidence type="ECO:0000256" key="2">
    <source>
        <dbReference type="ARBA" id="ARBA00011915"/>
    </source>
</evidence>
<evidence type="ECO:0000313" key="6">
    <source>
        <dbReference type="EMBL" id="KXZ45848.1"/>
    </source>
</evidence>
<dbReference type="SUPFAM" id="SSF52096">
    <property type="entry name" value="ClpP/crotonase"/>
    <property type="match status" value="1"/>
</dbReference>
<dbReference type="PANTHER" id="PTHR43176">
    <property type="entry name" value="3-HYDROXYISOBUTYRYL-COA HYDROLASE-RELATED"/>
    <property type="match status" value="1"/>
</dbReference>
<dbReference type="InterPro" id="IPR032259">
    <property type="entry name" value="HIBYL-CoA-H"/>
</dbReference>
<comment type="pathway">
    <text evidence="4">Amino-acid degradation; L-valine degradation.</text>
</comment>
<dbReference type="GO" id="GO:0006574">
    <property type="term" value="P:L-valine catabolic process"/>
    <property type="evidence" value="ECO:0007669"/>
    <property type="project" value="UniProtKB-UniRule"/>
</dbReference>
<dbReference type="CDD" id="cd06558">
    <property type="entry name" value="crotonase-like"/>
    <property type="match status" value="1"/>
</dbReference>
<protein>
    <recommendedName>
        <fullName evidence="2 4">3-hydroxyisobutyryl-CoA hydrolase</fullName>
        <shortName evidence="4">HIB-CoA hydrolase</shortName>
        <shortName evidence="4">HIBYL-CoA-H</shortName>
        <ecNumber evidence="2 4">3.1.2.4</ecNumber>
    </recommendedName>
    <alternativeName>
        <fullName evidence="4">3-hydroxyisobutyryl-coenzyme A hydrolase</fullName>
    </alternativeName>
</protein>
<dbReference type="Proteomes" id="UP000075714">
    <property type="component" value="Unassembled WGS sequence"/>
</dbReference>